<evidence type="ECO:0000256" key="2">
    <source>
        <dbReference type="SAM" id="MobiDB-lite"/>
    </source>
</evidence>
<feature type="region of interest" description="Disordered" evidence="2">
    <location>
        <begin position="954"/>
        <end position="983"/>
    </location>
</feature>
<feature type="compositionally biased region" description="Polar residues" evidence="2">
    <location>
        <begin position="66"/>
        <end position="77"/>
    </location>
</feature>
<dbReference type="EMBL" id="NPIC01000003">
    <property type="protein sequence ID" value="RDL37660.1"/>
    <property type="molecule type" value="Genomic_DNA"/>
</dbReference>
<proteinExistence type="predicted"/>
<dbReference type="RefSeq" id="XP_031870316.1">
    <property type="nucleotide sequence ID" value="XM_032013716.1"/>
</dbReference>
<reference evidence="3 4" key="1">
    <citation type="journal article" date="2018" name="IMA Fungus">
        <title>IMA Genome-F 9: Draft genome sequence of Annulohypoxylon stygium, Aspergillus mulundensis, Berkeleyomyces basicola (syn. Thielaviopsis basicola), Ceratocystis smalleyi, two Cercospora beticola strains, Coleophoma cylindrospora, Fusarium fracticaudum, Phialophora cf. hyalina, and Morchella septimelata.</title>
        <authorList>
            <person name="Wingfield B.D."/>
            <person name="Bills G.F."/>
            <person name="Dong Y."/>
            <person name="Huang W."/>
            <person name="Nel W.J."/>
            <person name="Swalarsk-Parry B.S."/>
            <person name="Vaghefi N."/>
            <person name="Wilken P.M."/>
            <person name="An Z."/>
            <person name="de Beer Z.W."/>
            <person name="De Vos L."/>
            <person name="Chen L."/>
            <person name="Duong T.A."/>
            <person name="Gao Y."/>
            <person name="Hammerbacher A."/>
            <person name="Kikkert J.R."/>
            <person name="Li Y."/>
            <person name="Li H."/>
            <person name="Li K."/>
            <person name="Li Q."/>
            <person name="Liu X."/>
            <person name="Ma X."/>
            <person name="Naidoo K."/>
            <person name="Pethybridge S.J."/>
            <person name="Sun J."/>
            <person name="Steenkamp E.T."/>
            <person name="van der Nest M.A."/>
            <person name="van Wyk S."/>
            <person name="Wingfield M.J."/>
            <person name="Xiong C."/>
            <person name="Yue Q."/>
            <person name="Zhang X."/>
        </authorList>
    </citation>
    <scope>NUCLEOTIDE SEQUENCE [LARGE SCALE GENOMIC DNA]</scope>
    <source>
        <strain evidence="3 4">BP 5553</strain>
    </source>
</reference>
<comment type="caution">
    <text evidence="3">The sequence shown here is derived from an EMBL/GenBank/DDBJ whole genome shotgun (WGS) entry which is preliminary data.</text>
</comment>
<gene>
    <name evidence="3" type="ORF">BP5553_05093</name>
</gene>
<feature type="region of interest" description="Disordered" evidence="2">
    <location>
        <begin position="763"/>
        <end position="783"/>
    </location>
</feature>
<keyword evidence="4" id="KW-1185">Reference proteome</keyword>
<keyword evidence="1" id="KW-0175">Coiled coil</keyword>
<dbReference type="Proteomes" id="UP000254866">
    <property type="component" value="Unassembled WGS sequence"/>
</dbReference>
<evidence type="ECO:0000313" key="3">
    <source>
        <dbReference type="EMBL" id="RDL37660.1"/>
    </source>
</evidence>
<feature type="compositionally biased region" description="Basic and acidic residues" evidence="2">
    <location>
        <begin position="234"/>
        <end position="251"/>
    </location>
</feature>
<evidence type="ECO:0000256" key="1">
    <source>
        <dbReference type="SAM" id="Coils"/>
    </source>
</evidence>
<feature type="coiled-coil region" evidence="1">
    <location>
        <begin position="471"/>
        <end position="505"/>
    </location>
</feature>
<feature type="coiled-coil region" evidence="1">
    <location>
        <begin position="636"/>
        <end position="688"/>
    </location>
</feature>
<organism evidence="3 4">
    <name type="scientific">Venustampulla echinocandica</name>
    <dbReference type="NCBI Taxonomy" id="2656787"/>
    <lineage>
        <taxon>Eukaryota</taxon>
        <taxon>Fungi</taxon>
        <taxon>Dikarya</taxon>
        <taxon>Ascomycota</taxon>
        <taxon>Pezizomycotina</taxon>
        <taxon>Leotiomycetes</taxon>
        <taxon>Helotiales</taxon>
        <taxon>Pleuroascaceae</taxon>
        <taxon>Venustampulla</taxon>
    </lineage>
</organism>
<protein>
    <submittedName>
        <fullName evidence="3">Uncharacterized protein</fullName>
    </submittedName>
</protein>
<dbReference type="AlphaFoldDB" id="A0A370TQ68"/>
<dbReference type="GeneID" id="43597942"/>
<dbReference type="OrthoDB" id="3562382at2759"/>
<name>A0A370TQ68_9HELO</name>
<feature type="region of interest" description="Disordered" evidence="2">
    <location>
        <begin position="1"/>
        <end position="178"/>
    </location>
</feature>
<feature type="region of interest" description="Disordered" evidence="2">
    <location>
        <begin position="234"/>
        <end position="294"/>
    </location>
</feature>
<feature type="compositionally biased region" description="Low complexity" evidence="2">
    <location>
        <begin position="135"/>
        <end position="144"/>
    </location>
</feature>
<accession>A0A370TQ68</accession>
<feature type="compositionally biased region" description="Polar residues" evidence="2">
    <location>
        <begin position="763"/>
        <end position="777"/>
    </location>
</feature>
<dbReference type="STRING" id="2656787.A0A370TQ68"/>
<evidence type="ECO:0000313" key="4">
    <source>
        <dbReference type="Proteomes" id="UP000254866"/>
    </source>
</evidence>
<sequence length="983" mass="110145">MSKSEKAFYFPTSWEAGDEQPNTTRSAGTNPHSSGRASPFPGGDARSNPPPPSGNTPGKQADYNLDPTSSSSTQEAPSTDVMEHVEVPIASSSSSQPTPENPPSTVPKRESQSTNPTAAEFRDTETTTPLTRAPSKASIKASSSNLNVSTLGLPTQAPTPTPFPTPATGSSNPVSTHPIPIQTIPATPREPDMTTTRPQEQLPALFAGLKVSLLDLPAAKEGDNTAALFGGRAEENQSRGENMETTQEEKFTTATTESSTLGVVEVDELDSRKQNNDAEEWEEQAERDNKPQHTLADSLILGDANSKEIDNSTPDYPTYTKGFSPNIAPPANYKAPFSKTDLLLSDTTQPEYLNALFLAIHKSVLEDQRRMAFEYTRALNTAPGSKMIPEDVARFKEYARGRDDDESVLLGQRAIEVMGNEQLNLVAEILRREDTSTKIQPKLMANEVLNHALFDENNRLRQELVKSEHGREGHAKRKEELLGELERTENDKWAALAHNRRLEEQLKEIAKSSNEKVGKQKAEEQVVEEEVDEQGHILFYQNNSLRQELIKAEYNQDYYTKWKHELLVVPERIEDKWAALENSRRLEEELKEITKDSNEKVGKQKAEEQDINEQEYVLFHENNKLRQELAKSEFERQGHAKRKEELLVELERTEQDKWAALAKIRKLEEQLKVKASNEKAEHQKVEEEKITIHGETEKESGTLVKEPALTDLLAQFFEPGTTGKKDNKQVGKAGHIDQVGMERLKQETMAFHGDERSSMLFNQRYSDSNTGSGNRSASLEVEQGDLSKLKEQQLESHSSGKGRVTAESVDFAILRCEVALQTMAYERALHGCTDLDGLAAIGAAEDAIQMSRELQEPEWASCMARSRFWAGIANFYGNRFREAQMNLEWFLGREWCVDALDPEREGKWLHDWIDLEATSPSEDPDDYRWGISRPEVGQTKRGPDVLVNDLDWGLSSQGGSEHDEIRGRTKSRPVSWDTIPVLD</sequence>
<feature type="compositionally biased region" description="Polar residues" evidence="2">
    <location>
        <begin position="20"/>
        <end position="36"/>
    </location>
</feature>